<dbReference type="GO" id="GO:0061860">
    <property type="term" value="F:DNA clamp unloader activity"/>
    <property type="evidence" value="ECO:0000318"/>
    <property type="project" value="GO_Central"/>
</dbReference>
<accession>E9H388</accession>
<gene>
    <name evidence="3" type="ORF">DAPPUDRAFT_307592</name>
</gene>
<dbReference type="KEGG" id="dpx:DAPPUDRAFT_307592"/>
<dbReference type="EMBL" id="GL732588">
    <property type="protein sequence ID" value="EFX73716.1"/>
    <property type="molecule type" value="Genomic_DNA"/>
</dbReference>
<organism evidence="3 4">
    <name type="scientific">Daphnia pulex</name>
    <name type="common">Water flea</name>
    <dbReference type="NCBI Taxonomy" id="6669"/>
    <lineage>
        <taxon>Eukaryota</taxon>
        <taxon>Metazoa</taxon>
        <taxon>Ecdysozoa</taxon>
        <taxon>Arthropoda</taxon>
        <taxon>Crustacea</taxon>
        <taxon>Branchiopoda</taxon>
        <taxon>Diplostraca</taxon>
        <taxon>Cladocera</taxon>
        <taxon>Anomopoda</taxon>
        <taxon>Daphniidae</taxon>
        <taxon>Daphnia</taxon>
    </lineage>
</organism>
<feature type="region of interest" description="Disordered" evidence="1">
    <location>
        <begin position="724"/>
        <end position="744"/>
    </location>
</feature>
<dbReference type="InterPro" id="IPR027417">
    <property type="entry name" value="P-loop_NTPase"/>
</dbReference>
<dbReference type="Gene3D" id="3.40.50.300">
    <property type="entry name" value="P-loop containing nucleotide triphosphate hydrolases"/>
    <property type="match status" value="1"/>
</dbReference>
<dbReference type="InterPro" id="IPR003959">
    <property type="entry name" value="ATPase_AAA_core"/>
</dbReference>
<dbReference type="GO" id="GO:0003677">
    <property type="term" value="F:DNA binding"/>
    <property type="evidence" value="ECO:0000318"/>
    <property type="project" value="GO_Central"/>
</dbReference>
<dbReference type="CDD" id="cd00009">
    <property type="entry name" value="AAA"/>
    <property type="match status" value="1"/>
</dbReference>
<dbReference type="PANTHER" id="PTHR23389">
    <property type="entry name" value="CHROMOSOME TRANSMISSION FIDELITY FACTOR 18"/>
    <property type="match status" value="1"/>
</dbReference>
<evidence type="ECO:0000313" key="3">
    <source>
        <dbReference type="EMBL" id="EFX73716.1"/>
    </source>
</evidence>
<protein>
    <recommendedName>
        <fullName evidence="2">ATPase AAA-type core domain-containing protein</fullName>
    </recommendedName>
</protein>
<name>E9H388_DAPPU</name>
<evidence type="ECO:0000259" key="2">
    <source>
        <dbReference type="Pfam" id="PF00004"/>
    </source>
</evidence>
<reference evidence="3 4" key="1">
    <citation type="journal article" date="2011" name="Science">
        <title>The ecoresponsive genome of Daphnia pulex.</title>
        <authorList>
            <person name="Colbourne J.K."/>
            <person name="Pfrender M.E."/>
            <person name="Gilbert D."/>
            <person name="Thomas W.K."/>
            <person name="Tucker A."/>
            <person name="Oakley T.H."/>
            <person name="Tokishita S."/>
            <person name="Aerts A."/>
            <person name="Arnold G.J."/>
            <person name="Basu M.K."/>
            <person name="Bauer D.J."/>
            <person name="Caceres C.E."/>
            <person name="Carmel L."/>
            <person name="Casola C."/>
            <person name="Choi J.H."/>
            <person name="Detter J.C."/>
            <person name="Dong Q."/>
            <person name="Dusheyko S."/>
            <person name="Eads B.D."/>
            <person name="Frohlich T."/>
            <person name="Geiler-Samerotte K.A."/>
            <person name="Gerlach D."/>
            <person name="Hatcher P."/>
            <person name="Jogdeo S."/>
            <person name="Krijgsveld J."/>
            <person name="Kriventseva E.V."/>
            <person name="Kultz D."/>
            <person name="Laforsch C."/>
            <person name="Lindquist E."/>
            <person name="Lopez J."/>
            <person name="Manak J.R."/>
            <person name="Muller J."/>
            <person name="Pangilinan J."/>
            <person name="Patwardhan R.P."/>
            <person name="Pitluck S."/>
            <person name="Pritham E.J."/>
            <person name="Rechtsteiner A."/>
            <person name="Rho M."/>
            <person name="Rogozin I.B."/>
            <person name="Sakarya O."/>
            <person name="Salamov A."/>
            <person name="Schaack S."/>
            <person name="Shapiro H."/>
            <person name="Shiga Y."/>
            <person name="Skalitzky C."/>
            <person name="Smith Z."/>
            <person name="Souvorov A."/>
            <person name="Sung W."/>
            <person name="Tang Z."/>
            <person name="Tsuchiya D."/>
            <person name="Tu H."/>
            <person name="Vos H."/>
            <person name="Wang M."/>
            <person name="Wolf Y.I."/>
            <person name="Yamagata H."/>
            <person name="Yamada T."/>
            <person name="Ye Y."/>
            <person name="Shaw J.R."/>
            <person name="Andrews J."/>
            <person name="Crease T.J."/>
            <person name="Tang H."/>
            <person name="Lucas S.M."/>
            <person name="Robertson H.M."/>
            <person name="Bork P."/>
            <person name="Koonin E.V."/>
            <person name="Zdobnov E.M."/>
            <person name="Grigoriev I.V."/>
            <person name="Lynch M."/>
            <person name="Boore J.L."/>
        </authorList>
    </citation>
    <scope>NUCLEOTIDE SEQUENCE [LARGE SCALE GENOMIC DNA]</scope>
</reference>
<keyword evidence="4" id="KW-1185">Reference proteome</keyword>
<dbReference type="STRING" id="6669.E9H388"/>
<dbReference type="GO" id="GO:0005634">
    <property type="term" value="C:nucleus"/>
    <property type="evidence" value="ECO:0000318"/>
    <property type="project" value="GO_Central"/>
</dbReference>
<dbReference type="GO" id="GO:0016887">
    <property type="term" value="F:ATP hydrolysis activity"/>
    <property type="evidence" value="ECO:0007669"/>
    <property type="project" value="InterPro"/>
</dbReference>
<dbReference type="PANTHER" id="PTHR23389:SF21">
    <property type="entry name" value="ATPASE FAMILY AAA DOMAIN-CONTAINING PROTEIN 5"/>
    <property type="match status" value="1"/>
</dbReference>
<dbReference type="Proteomes" id="UP000000305">
    <property type="component" value="Unassembled WGS sequence"/>
</dbReference>
<dbReference type="InParanoid" id="E9H388"/>
<proteinExistence type="predicted"/>
<feature type="domain" description="ATPase AAA-type core" evidence="2">
    <location>
        <begin position="504"/>
        <end position="652"/>
    </location>
</feature>
<dbReference type="Pfam" id="PF00004">
    <property type="entry name" value="AAA"/>
    <property type="match status" value="1"/>
</dbReference>
<dbReference type="SUPFAM" id="SSF52540">
    <property type="entry name" value="P-loop containing nucleoside triphosphate hydrolases"/>
    <property type="match status" value="1"/>
</dbReference>
<evidence type="ECO:0000256" key="1">
    <source>
        <dbReference type="SAM" id="MobiDB-lite"/>
    </source>
</evidence>
<feature type="region of interest" description="Disordered" evidence="1">
    <location>
        <begin position="26"/>
        <end position="47"/>
    </location>
</feature>
<dbReference type="eggNOG" id="KOG1968">
    <property type="taxonomic scope" value="Eukaryota"/>
</dbReference>
<sequence length="981" mass="110466">MSNRNLMHYFSPNVTIKPPDELTSSLAADDVPRDGVETAVQSVTKRPRTAKISTVAVDDDDFENDTILPPQYGNSITKYFSPVDRQAVTRKHKKPCVMTVQVQVHGSPQKKGCKAPVAVQKVQRKKKRKIGIPSALADTIELVSSEELMTESSPSPEVMVDVKNADPVQPQTRNSQWKMKICLSGNVKVSDDDQESYSKEGPRRSTRIRVKPIALRDEPEEVLVEPKQISKKKRKKGEMKGKANSEDELVILSEDIAPIFLKKKWEEEARAVKKAKQEFLFSGVPEVLKQQTAALAALEQRPVEIFPKISHVTQAGSQPWRLPYPESLVLRKSLPHSKKINRPTTFASSLNSNAGSINSACNRSISPKQASYLEWRFCKEWITRIKEDHSLSFPFFRTLRTLLPRANMERDGDRDLPWTDAYAPKQSADILANNRMSSQQLKNWLNQWKLRAGEEVAAPPKKVSKKVGKRKRIASDCTDSEDAVVDEKSNSSWNPEEEQLCNCVLMMGPAGCGKTATVYALAEELGYNVLEVNASSRRNGKTVLSHLHEATQSHSLNNNSNAVSSSMGKMFFGGAKAAPKPARTEIKTALSLVLFEDVDIVFEMEDESFYNALTTLIQTSKRPIVLTLGSTEERALTQIQDKIKSYFDIFYFLSPDQSTACGYLWSVCLAEGYPLEWKALADWVGSRGELDLDLRSLLLNLQFLLQSHPLRLKLNFNQLQLKNDEEDSSNGSRIWKPSSNSSDSSPIQLIELPIVGKLCEWPYASAPRSSRFTYDADSDSVLIVERKTKKRFSRILSNDSLVDPDSAEETIQVDETSSSKKEGANGDLTRLARCLEFRSGKELFSSCLARDDLSWNDQSLLYEIQQFMSDRCSHLMEKDLSHMTQTSPQDFLAELQYDKVTKSANQVVLQCSIPKSVLLNRRSHSADVLPYLRSFVRSDLERSVVKRRRKQRSRMEAPTIRLPTLDLVLSTTSAIRLANNF</sequence>
<dbReference type="FunCoup" id="E9H388">
    <property type="interactions" value="124"/>
</dbReference>
<dbReference type="OrthoDB" id="9996895at2759"/>
<dbReference type="AlphaFoldDB" id="E9H388"/>
<dbReference type="HOGENOM" id="CLU_303530_0_0_1"/>
<evidence type="ECO:0000313" key="4">
    <source>
        <dbReference type="Proteomes" id="UP000000305"/>
    </source>
</evidence>
<dbReference type="GO" id="GO:0005524">
    <property type="term" value="F:ATP binding"/>
    <property type="evidence" value="ECO:0007669"/>
    <property type="project" value="InterPro"/>
</dbReference>